<dbReference type="OrthoDB" id="9810761at2"/>
<dbReference type="GO" id="GO:0016887">
    <property type="term" value="F:ATP hydrolysis activity"/>
    <property type="evidence" value="ECO:0007669"/>
    <property type="project" value="InterPro"/>
</dbReference>
<evidence type="ECO:0000313" key="3">
    <source>
        <dbReference type="EMBL" id="TVO69691.1"/>
    </source>
</evidence>
<comment type="caution">
    <text evidence="3">The sequence shown here is derived from an EMBL/GenBank/DDBJ whole genome shotgun (WGS) entry which is preliminary data.</text>
</comment>
<proteinExistence type="inferred from homology"/>
<dbReference type="PANTHER" id="PTHR30486">
    <property type="entry name" value="TWITCHING MOTILITY PROTEIN PILT"/>
    <property type="match status" value="1"/>
</dbReference>
<dbReference type="SUPFAM" id="SSF52540">
    <property type="entry name" value="P-loop containing nucleoside triphosphate hydrolases"/>
    <property type="match status" value="1"/>
</dbReference>
<organism evidence="3 4">
    <name type="scientific">Sedimenticola selenatireducens</name>
    <dbReference type="NCBI Taxonomy" id="191960"/>
    <lineage>
        <taxon>Bacteria</taxon>
        <taxon>Pseudomonadati</taxon>
        <taxon>Pseudomonadota</taxon>
        <taxon>Gammaproteobacteria</taxon>
        <taxon>Chromatiales</taxon>
        <taxon>Sedimenticolaceae</taxon>
        <taxon>Sedimenticola</taxon>
    </lineage>
</organism>
<dbReference type="InterPro" id="IPR014149">
    <property type="entry name" value="Conjug-transfer_TrbB"/>
</dbReference>
<evidence type="ECO:0000313" key="4">
    <source>
        <dbReference type="Proteomes" id="UP000316649"/>
    </source>
</evidence>
<dbReference type="InterPro" id="IPR001482">
    <property type="entry name" value="T2SS/T4SS_dom"/>
</dbReference>
<dbReference type="AlphaFoldDB" id="A0A557RX26"/>
<keyword evidence="4" id="KW-1185">Reference proteome</keyword>
<sequence length="323" mass="35784">MTMDRLNRLRRKLNTELGILIATALEDPKVSDIYLNDDGKIWINRAGQAKEYAGDMEPDQAISLIRTVASLVHSTITEDSPVVEAKLPGGERFIGDISPISTAPTFCIRKPARVVFSLESYVDQSIMNERQCAAIRSAVLSRYNILVVGGTGSGKTTLTNAILKEIARATPEDRILIFEDTPELQCSSPDRSFKLATETVSMRALLRNGMRQMPDRIIVGEVRGAEASVVLQAWNTGHEGGVLTLHANSAREGVHKFQEYVEEGLPGTDKRQAIANAVDLVIYMPKRKEGSPPQVKEVCWLQKLREGEYQFETVQEVSHVHAI</sequence>
<comment type="similarity">
    <text evidence="1">Belongs to the GSP E family.</text>
</comment>
<dbReference type="Proteomes" id="UP000316649">
    <property type="component" value="Unassembled WGS sequence"/>
</dbReference>
<reference evidence="3 4" key="1">
    <citation type="submission" date="2019-07" db="EMBL/GenBank/DDBJ databases">
        <title>The pathways for chlorine oxyanion respiration interact through the shared metabolite chlorate.</title>
        <authorList>
            <person name="Barnum T.P."/>
            <person name="Cheng Y."/>
            <person name="Hill K.A."/>
            <person name="Lucas L.N."/>
            <person name="Carlson H.K."/>
            <person name="Coates J.D."/>
        </authorList>
    </citation>
    <scope>NUCLEOTIDE SEQUENCE [LARGE SCALE GENOMIC DNA]</scope>
    <source>
        <strain evidence="3 4">BK-1</strain>
    </source>
</reference>
<dbReference type="Gene3D" id="3.30.450.90">
    <property type="match status" value="1"/>
</dbReference>
<dbReference type="InterPro" id="IPR027417">
    <property type="entry name" value="P-loop_NTPase"/>
</dbReference>
<dbReference type="GO" id="GO:0005737">
    <property type="term" value="C:cytoplasm"/>
    <property type="evidence" value="ECO:0007669"/>
    <property type="project" value="InterPro"/>
</dbReference>
<dbReference type="NCBIfam" id="TIGR02782">
    <property type="entry name" value="TrbB_P"/>
    <property type="match status" value="1"/>
</dbReference>
<evidence type="ECO:0000259" key="2">
    <source>
        <dbReference type="Pfam" id="PF00437"/>
    </source>
</evidence>
<name>A0A557RX26_9GAMM</name>
<dbReference type="InterPro" id="IPR050921">
    <property type="entry name" value="T4SS_GSP_E_ATPase"/>
</dbReference>
<gene>
    <name evidence="3" type="primary">trbB</name>
    <name evidence="3" type="ORF">FHP88_17690</name>
</gene>
<dbReference type="EMBL" id="VMNH01000030">
    <property type="protein sequence ID" value="TVO69691.1"/>
    <property type="molecule type" value="Genomic_DNA"/>
</dbReference>
<protein>
    <submittedName>
        <fullName evidence="3">P-type conjugative transfer ATPase TrbB</fullName>
    </submittedName>
</protein>
<feature type="domain" description="Bacterial type II secretion system protein E" evidence="2">
    <location>
        <begin position="25"/>
        <end position="282"/>
    </location>
</feature>
<dbReference type="GO" id="GO:0005524">
    <property type="term" value="F:ATP binding"/>
    <property type="evidence" value="ECO:0007669"/>
    <property type="project" value="InterPro"/>
</dbReference>
<accession>A0A557RX26</accession>
<dbReference type="PANTHER" id="PTHR30486:SF6">
    <property type="entry name" value="TYPE IV PILUS RETRACTATION ATPASE PILT"/>
    <property type="match status" value="1"/>
</dbReference>
<dbReference type="CDD" id="cd01130">
    <property type="entry name" value="VirB11-like_ATPase"/>
    <property type="match status" value="1"/>
</dbReference>
<evidence type="ECO:0000256" key="1">
    <source>
        <dbReference type="ARBA" id="ARBA00006611"/>
    </source>
</evidence>
<dbReference type="Pfam" id="PF00437">
    <property type="entry name" value="T2SSE"/>
    <property type="match status" value="1"/>
</dbReference>
<dbReference type="Gene3D" id="3.40.50.300">
    <property type="entry name" value="P-loop containing nucleotide triphosphate hydrolases"/>
    <property type="match status" value="1"/>
</dbReference>